<dbReference type="SUPFAM" id="SSF48179">
    <property type="entry name" value="6-phosphogluconate dehydrogenase C-terminal domain-like"/>
    <property type="match status" value="1"/>
</dbReference>
<dbReference type="EC" id="1.1.1.169" evidence="4"/>
<accession>A0A7X3CV61</accession>
<dbReference type="Proteomes" id="UP000450917">
    <property type="component" value="Unassembled WGS sequence"/>
</dbReference>
<dbReference type="RefSeq" id="WP_155615335.1">
    <property type="nucleotide sequence ID" value="NZ_WNZX01000017.1"/>
</dbReference>
<name>A0A7X3CV61_9BACL</name>
<feature type="domain" description="Ketopantoate reductase N-terminal" evidence="5">
    <location>
        <begin position="8"/>
        <end position="150"/>
    </location>
</feature>
<dbReference type="Pfam" id="PF02558">
    <property type="entry name" value="ApbA"/>
    <property type="match status" value="1"/>
</dbReference>
<protein>
    <recommendedName>
        <fullName evidence="4">2-dehydropantoate 2-reductase</fullName>
        <ecNumber evidence="4">1.1.1.169</ecNumber>
    </recommendedName>
    <alternativeName>
        <fullName evidence="4">Ketopantoate reductase</fullName>
    </alternativeName>
</protein>
<evidence type="ECO:0000256" key="4">
    <source>
        <dbReference type="RuleBase" id="RU362068"/>
    </source>
</evidence>
<dbReference type="Gene3D" id="3.40.50.720">
    <property type="entry name" value="NAD(P)-binding Rossmann-like Domain"/>
    <property type="match status" value="1"/>
</dbReference>
<dbReference type="Pfam" id="PF08546">
    <property type="entry name" value="ApbA_C"/>
    <property type="match status" value="1"/>
</dbReference>
<evidence type="ECO:0000256" key="3">
    <source>
        <dbReference type="ARBA" id="ARBA00023002"/>
    </source>
</evidence>
<dbReference type="GO" id="GO:0005737">
    <property type="term" value="C:cytoplasm"/>
    <property type="evidence" value="ECO:0007669"/>
    <property type="project" value="TreeGrafter"/>
</dbReference>
<keyword evidence="8" id="KW-1185">Reference proteome</keyword>
<feature type="domain" description="Ketopantoate reductase C-terminal" evidence="6">
    <location>
        <begin position="178"/>
        <end position="303"/>
    </location>
</feature>
<dbReference type="InterPro" id="IPR013332">
    <property type="entry name" value="KPR_N"/>
</dbReference>
<dbReference type="PANTHER" id="PTHR21708">
    <property type="entry name" value="PROBABLE 2-DEHYDROPANTOATE 2-REDUCTASE"/>
    <property type="match status" value="1"/>
</dbReference>
<sequence length="309" mass="34585">MKRINKVSVIGLGAIGAAYASKLHDLNPNCVQVIADEERIRRYKSNGLWINGRRCDFNYLTPEVEARPADLVLVAVKYQGLQQAIADIKHHVGPETVIMSLMNGISSEEIIAHTYGSENLLYAMCVAIDAGREGTDISFSSIGRICFGEKRNPSHSPKVRSVKQLFEQAGIPYEIPENMEHAMWWKFMINVGINQTSAVLKAPYRVFQEIREAHDFMVTAMQEVIELSKKAGVHLNEGDLAAFDLILRQSLSPEGKTSMLQDIEAGRKTEVEYFAGTVCQLGRRYGVPTPVNEMLFRMIRVLEQVNGRG</sequence>
<dbReference type="InterPro" id="IPR008927">
    <property type="entry name" value="6-PGluconate_DH-like_C_sf"/>
</dbReference>
<comment type="catalytic activity">
    <reaction evidence="4">
        <text>(R)-pantoate + NADP(+) = 2-dehydropantoate + NADPH + H(+)</text>
        <dbReference type="Rhea" id="RHEA:16233"/>
        <dbReference type="ChEBI" id="CHEBI:11561"/>
        <dbReference type="ChEBI" id="CHEBI:15378"/>
        <dbReference type="ChEBI" id="CHEBI:15980"/>
        <dbReference type="ChEBI" id="CHEBI:57783"/>
        <dbReference type="ChEBI" id="CHEBI:58349"/>
        <dbReference type="EC" id="1.1.1.169"/>
    </reaction>
</comment>
<dbReference type="InterPro" id="IPR013752">
    <property type="entry name" value="KPA_reductase"/>
</dbReference>
<dbReference type="EMBL" id="WNZX01000017">
    <property type="protein sequence ID" value="MUG72789.1"/>
    <property type="molecule type" value="Genomic_DNA"/>
</dbReference>
<keyword evidence="3 4" id="KW-0560">Oxidoreductase</keyword>
<dbReference type="NCBIfam" id="TIGR00745">
    <property type="entry name" value="apbA_panE"/>
    <property type="match status" value="1"/>
</dbReference>
<dbReference type="PANTHER" id="PTHR21708:SF26">
    <property type="entry name" value="2-DEHYDROPANTOATE 2-REDUCTASE"/>
    <property type="match status" value="1"/>
</dbReference>
<evidence type="ECO:0000313" key="8">
    <source>
        <dbReference type="Proteomes" id="UP000450917"/>
    </source>
</evidence>
<comment type="similarity">
    <text evidence="1 4">Belongs to the ketopantoate reductase family.</text>
</comment>
<evidence type="ECO:0000256" key="2">
    <source>
        <dbReference type="ARBA" id="ARBA00022857"/>
    </source>
</evidence>
<gene>
    <name evidence="7" type="ORF">GNP93_19175</name>
</gene>
<evidence type="ECO:0000259" key="5">
    <source>
        <dbReference type="Pfam" id="PF02558"/>
    </source>
</evidence>
<reference evidence="7 8" key="1">
    <citation type="submission" date="2019-11" db="EMBL/GenBank/DDBJ databases">
        <title>Draft genome sequences of five Paenibacillus species of dairy origin.</title>
        <authorList>
            <person name="Olajide A.M."/>
            <person name="Chen S."/>
            <person name="Lapointe G."/>
        </authorList>
    </citation>
    <scope>NUCLEOTIDE SEQUENCE [LARGE SCALE GENOMIC DNA]</scope>
    <source>
        <strain evidence="7 8">2CS3</strain>
    </source>
</reference>
<keyword evidence="2 4" id="KW-0521">NADP</keyword>
<dbReference type="InterPro" id="IPR036291">
    <property type="entry name" value="NAD(P)-bd_dom_sf"/>
</dbReference>
<evidence type="ECO:0000256" key="1">
    <source>
        <dbReference type="ARBA" id="ARBA00007870"/>
    </source>
</evidence>
<evidence type="ECO:0000313" key="7">
    <source>
        <dbReference type="EMBL" id="MUG72789.1"/>
    </source>
</evidence>
<dbReference type="FunFam" id="1.10.1040.10:FF:000017">
    <property type="entry name" value="2-dehydropantoate 2-reductase"/>
    <property type="match status" value="1"/>
</dbReference>
<keyword evidence="4" id="KW-0566">Pantothenate biosynthesis</keyword>
<dbReference type="GO" id="GO:0008677">
    <property type="term" value="F:2-dehydropantoate 2-reductase activity"/>
    <property type="evidence" value="ECO:0007669"/>
    <property type="project" value="UniProtKB-EC"/>
</dbReference>
<dbReference type="UniPathway" id="UPA00028">
    <property type="reaction ID" value="UER00004"/>
</dbReference>
<comment type="pathway">
    <text evidence="4">Cofactor biosynthesis; (R)-pantothenate biosynthesis; (R)-pantoate from 3-methyl-2-oxobutanoate: step 2/2.</text>
</comment>
<dbReference type="Gene3D" id="1.10.1040.10">
    <property type="entry name" value="N-(1-d-carboxylethyl)-l-norvaline Dehydrogenase, domain 2"/>
    <property type="match status" value="1"/>
</dbReference>
<evidence type="ECO:0000259" key="6">
    <source>
        <dbReference type="Pfam" id="PF08546"/>
    </source>
</evidence>
<dbReference type="InterPro" id="IPR051402">
    <property type="entry name" value="KPR-Related"/>
</dbReference>
<comment type="caution">
    <text evidence="7">The sequence shown here is derived from an EMBL/GenBank/DDBJ whole genome shotgun (WGS) entry which is preliminary data.</text>
</comment>
<proteinExistence type="inferred from homology"/>
<dbReference type="InterPro" id="IPR013328">
    <property type="entry name" value="6PGD_dom2"/>
</dbReference>
<dbReference type="SUPFAM" id="SSF51735">
    <property type="entry name" value="NAD(P)-binding Rossmann-fold domains"/>
    <property type="match status" value="1"/>
</dbReference>
<comment type="function">
    <text evidence="4">Catalyzes the NADPH-dependent reduction of ketopantoate into pantoic acid.</text>
</comment>
<dbReference type="InterPro" id="IPR003710">
    <property type="entry name" value="ApbA"/>
</dbReference>
<dbReference type="AlphaFoldDB" id="A0A7X3CV61"/>
<organism evidence="7 8">
    <name type="scientific">Paenibacillus validus</name>
    <dbReference type="NCBI Taxonomy" id="44253"/>
    <lineage>
        <taxon>Bacteria</taxon>
        <taxon>Bacillati</taxon>
        <taxon>Bacillota</taxon>
        <taxon>Bacilli</taxon>
        <taxon>Bacillales</taxon>
        <taxon>Paenibacillaceae</taxon>
        <taxon>Paenibacillus</taxon>
    </lineage>
</organism>
<dbReference type="GO" id="GO:0015940">
    <property type="term" value="P:pantothenate biosynthetic process"/>
    <property type="evidence" value="ECO:0007669"/>
    <property type="project" value="UniProtKB-UniPathway"/>
</dbReference>